<gene>
    <name evidence="5" type="ORF">KCX82_17240</name>
</gene>
<evidence type="ECO:0000259" key="4">
    <source>
        <dbReference type="PROSITE" id="PS51272"/>
    </source>
</evidence>
<dbReference type="SUPFAM" id="SSF56300">
    <property type="entry name" value="Metallo-dependent phosphatases"/>
    <property type="match status" value="1"/>
</dbReference>
<sequence>MKKVKRSVVSWALAFLLVFGLLPGGITAAAANGEPGPGDIVILYTNDVHCAVDQVMSEGVVTNIGYAGVAAYKKEMEERVGKSYVTLADAGDAVQGDAIGTLSQGQYLVSIMNQVGYDIFVPGNHEFDYGMDRMQELMKNFDAKVISSNFTDLNAKKLVYEPYTIVTYGQGEDTTKIAYVGITTPESFTKSTPAYFQDNKGNFIYGFKEGGNGQELYDAVQNAVDAAEAQGADYVIAIGHLGIDSQSSPWRSTDVIENTTGIDAFIDGHSHSTMESQIVENADDERVILTQTGTKLASLGQLVIKADGSITTKLVTGYDKQNSATTNFIKDIENDFEDDLAQKVGKTEVALMVNDPATDKRMVRNRETNLGDLCADAYRYVLGNGKTGTQSGPADIAFVNGGGVRASIDAGDITFGEVITVHPFNNVGCVVEATGQEILDALEMAARVAPDENGGFLQVSGLAYTIDTSVTSTVVVDDKKNFVKVGGERRVKDVKVGTEAIDPNKTYTLASHNYMLLDGGDGINMFRDNKIVVQPVLLDNQILISYIQDHLKGTVGEAYSNPYGQGRIQVKADTSFADAVNHWAVKSIDFVTERGLFSGTSANKFSPNAAMTRGMLVTVLHRLEGTPQGATQTFADVQADKYYASAVSWAAENNIVTGMGNGFLPENNISREQLAVILYRYAAPEQTTGSLDNYPDKAAVSAWATDAMRWAVSSGLISGDNKGNLNPVGSATRAEVATMLERFVTNTAN</sequence>
<comment type="similarity">
    <text evidence="3">Belongs to the 5'-nucleotidase family.</text>
</comment>
<dbReference type="Proteomes" id="UP000675664">
    <property type="component" value="Unassembled WGS sequence"/>
</dbReference>
<reference evidence="5" key="1">
    <citation type="submission" date="2021-04" db="EMBL/GenBank/DDBJ databases">
        <title>Sinoanaerobacter chloroacetimidivorans sp. nov., an obligate anaerobic bacterium isolated from anaerobic sludge.</title>
        <authorList>
            <person name="Bao Y."/>
        </authorList>
    </citation>
    <scope>NUCLEOTIDE SEQUENCE</scope>
    <source>
        <strain evidence="5">BAD-6</strain>
    </source>
</reference>
<dbReference type="Pfam" id="PF02872">
    <property type="entry name" value="5_nucleotid_C"/>
    <property type="match status" value="1"/>
</dbReference>
<dbReference type="Pfam" id="PF00149">
    <property type="entry name" value="Metallophos"/>
    <property type="match status" value="1"/>
</dbReference>
<organism evidence="5 6">
    <name type="scientific">Sinanaerobacter chloroacetimidivorans</name>
    <dbReference type="NCBI Taxonomy" id="2818044"/>
    <lineage>
        <taxon>Bacteria</taxon>
        <taxon>Bacillati</taxon>
        <taxon>Bacillota</taxon>
        <taxon>Clostridia</taxon>
        <taxon>Peptostreptococcales</taxon>
        <taxon>Anaerovoracaceae</taxon>
        <taxon>Sinanaerobacter</taxon>
    </lineage>
</organism>
<feature type="chain" id="PRO_5039745108" evidence="3">
    <location>
        <begin position="29"/>
        <end position="749"/>
    </location>
</feature>
<evidence type="ECO:0000256" key="3">
    <source>
        <dbReference type="RuleBase" id="RU362119"/>
    </source>
</evidence>
<dbReference type="GO" id="GO:0000166">
    <property type="term" value="F:nucleotide binding"/>
    <property type="evidence" value="ECO:0007669"/>
    <property type="project" value="UniProtKB-KW"/>
</dbReference>
<dbReference type="InterPro" id="IPR036907">
    <property type="entry name" value="5'-Nucleotdase_C_sf"/>
</dbReference>
<reference evidence="5" key="2">
    <citation type="submission" date="2021-04" db="EMBL/GenBank/DDBJ databases">
        <authorList>
            <person name="Liu J."/>
        </authorList>
    </citation>
    <scope>NUCLEOTIDE SEQUENCE</scope>
    <source>
        <strain evidence="5">BAD-6</strain>
    </source>
</reference>
<dbReference type="PANTHER" id="PTHR11575">
    <property type="entry name" value="5'-NUCLEOTIDASE-RELATED"/>
    <property type="match status" value="1"/>
</dbReference>
<dbReference type="PRINTS" id="PR01607">
    <property type="entry name" value="APYRASEFAMLY"/>
</dbReference>
<dbReference type="InterPro" id="IPR001119">
    <property type="entry name" value="SLH_dom"/>
</dbReference>
<comment type="caution">
    <text evidence="5">The sequence shown here is derived from an EMBL/GenBank/DDBJ whole genome shotgun (WGS) entry which is preliminary data.</text>
</comment>
<evidence type="ECO:0000256" key="1">
    <source>
        <dbReference type="ARBA" id="ARBA00022729"/>
    </source>
</evidence>
<feature type="signal peptide" evidence="3">
    <location>
        <begin position="1"/>
        <end position="28"/>
    </location>
</feature>
<feature type="domain" description="SLH" evidence="4">
    <location>
        <begin position="691"/>
        <end position="749"/>
    </location>
</feature>
<name>A0A8J8B2B7_9FIRM</name>
<dbReference type="InterPro" id="IPR004843">
    <property type="entry name" value="Calcineurin-like_PHP"/>
</dbReference>
<keyword evidence="3" id="KW-0378">Hydrolase</keyword>
<dbReference type="Gene3D" id="3.60.21.10">
    <property type="match status" value="1"/>
</dbReference>
<keyword evidence="6" id="KW-1185">Reference proteome</keyword>
<keyword evidence="3" id="KW-0547">Nucleotide-binding</keyword>
<dbReference type="InterPro" id="IPR029052">
    <property type="entry name" value="Metallo-depent_PP-like"/>
</dbReference>
<dbReference type="PANTHER" id="PTHR11575:SF24">
    <property type="entry name" value="5'-NUCLEOTIDASE"/>
    <property type="match status" value="1"/>
</dbReference>
<keyword evidence="1 3" id="KW-0732">Signal</keyword>
<dbReference type="GO" id="GO:0016787">
    <property type="term" value="F:hydrolase activity"/>
    <property type="evidence" value="ECO:0007669"/>
    <property type="project" value="UniProtKB-KW"/>
</dbReference>
<keyword evidence="2" id="KW-0677">Repeat</keyword>
<proteinExistence type="inferred from homology"/>
<dbReference type="RefSeq" id="WP_227019772.1">
    <property type="nucleotide sequence ID" value="NZ_JAGSND010000015.1"/>
</dbReference>
<dbReference type="Gene3D" id="3.90.780.10">
    <property type="entry name" value="5'-Nucleotidase, C-terminal domain"/>
    <property type="match status" value="1"/>
</dbReference>
<feature type="domain" description="SLH" evidence="4">
    <location>
        <begin position="635"/>
        <end position="690"/>
    </location>
</feature>
<protein>
    <submittedName>
        <fullName evidence="5">5'-nucleotidase C-terminal domain-containing protein</fullName>
    </submittedName>
</protein>
<feature type="domain" description="SLH" evidence="4">
    <location>
        <begin position="571"/>
        <end position="634"/>
    </location>
</feature>
<evidence type="ECO:0000313" key="6">
    <source>
        <dbReference type="Proteomes" id="UP000675664"/>
    </source>
</evidence>
<evidence type="ECO:0000256" key="2">
    <source>
        <dbReference type="ARBA" id="ARBA00022737"/>
    </source>
</evidence>
<dbReference type="PROSITE" id="PS51272">
    <property type="entry name" value="SLH"/>
    <property type="match status" value="3"/>
</dbReference>
<dbReference type="InterPro" id="IPR008334">
    <property type="entry name" value="5'-Nucleotdase_C"/>
</dbReference>
<dbReference type="EMBL" id="JAGSND010000015">
    <property type="protein sequence ID" value="MBR0599633.1"/>
    <property type="molecule type" value="Genomic_DNA"/>
</dbReference>
<dbReference type="GO" id="GO:0009166">
    <property type="term" value="P:nucleotide catabolic process"/>
    <property type="evidence" value="ECO:0007669"/>
    <property type="project" value="InterPro"/>
</dbReference>
<dbReference type="AlphaFoldDB" id="A0A8J8B2B7"/>
<dbReference type="SUPFAM" id="SSF55816">
    <property type="entry name" value="5'-nucleotidase (syn. UDP-sugar hydrolase), C-terminal domain"/>
    <property type="match status" value="1"/>
</dbReference>
<evidence type="ECO:0000313" key="5">
    <source>
        <dbReference type="EMBL" id="MBR0599633.1"/>
    </source>
</evidence>
<dbReference type="InterPro" id="IPR006179">
    <property type="entry name" value="5_nucleotidase/apyrase"/>
</dbReference>
<dbReference type="Pfam" id="PF00395">
    <property type="entry name" value="SLH"/>
    <property type="match status" value="3"/>
</dbReference>
<accession>A0A8J8B2B7</accession>